<keyword evidence="1" id="KW-1133">Transmembrane helix</keyword>
<keyword evidence="1" id="KW-0812">Transmembrane</keyword>
<evidence type="ECO:0000256" key="1">
    <source>
        <dbReference type="SAM" id="Phobius"/>
    </source>
</evidence>
<reference evidence="2 3" key="1">
    <citation type="submission" date="2019-02" db="EMBL/GenBank/DDBJ databases">
        <title>Deep-cultivation of Planctomycetes and their phenomic and genomic characterization uncovers novel biology.</title>
        <authorList>
            <person name="Wiegand S."/>
            <person name="Jogler M."/>
            <person name="Boedeker C."/>
            <person name="Pinto D."/>
            <person name="Vollmers J."/>
            <person name="Rivas-Marin E."/>
            <person name="Kohn T."/>
            <person name="Peeters S.H."/>
            <person name="Heuer A."/>
            <person name="Rast P."/>
            <person name="Oberbeckmann S."/>
            <person name="Bunk B."/>
            <person name="Jeske O."/>
            <person name="Meyerdierks A."/>
            <person name="Storesund J.E."/>
            <person name="Kallscheuer N."/>
            <person name="Luecker S."/>
            <person name="Lage O.M."/>
            <person name="Pohl T."/>
            <person name="Merkel B.J."/>
            <person name="Hornburger P."/>
            <person name="Mueller R.-W."/>
            <person name="Bruemmer F."/>
            <person name="Labrenz M."/>
            <person name="Spormann A.M."/>
            <person name="Op den Camp H."/>
            <person name="Overmann J."/>
            <person name="Amann R."/>
            <person name="Jetten M.S.M."/>
            <person name="Mascher T."/>
            <person name="Medema M.H."/>
            <person name="Devos D.P."/>
            <person name="Kaster A.-K."/>
            <person name="Ovreas L."/>
            <person name="Rohde M."/>
            <person name="Galperin M.Y."/>
            <person name="Jogler C."/>
        </authorList>
    </citation>
    <scope>NUCLEOTIDE SEQUENCE [LARGE SCALE GENOMIC DNA]</scope>
    <source>
        <strain evidence="2 3">Poly30</strain>
    </source>
</reference>
<dbReference type="AlphaFoldDB" id="A0A518ENX2"/>
<accession>A0A518ENX2</accession>
<feature type="transmembrane region" description="Helical" evidence="1">
    <location>
        <begin position="43"/>
        <end position="61"/>
    </location>
</feature>
<feature type="transmembrane region" description="Helical" evidence="1">
    <location>
        <begin position="92"/>
        <end position="110"/>
    </location>
</feature>
<keyword evidence="1" id="KW-0472">Membrane</keyword>
<proteinExistence type="predicted"/>
<gene>
    <name evidence="2" type="ORF">Poly30_12860</name>
</gene>
<feature type="transmembrane region" description="Helical" evidence="1">
    <location>
        <begin position="151"/>
        <end position="168"/>
    </location>
</feature>
<feature type="transmembrane region" description="Helical" evidence="1">
    <location>
        <begin position="12"/>
        <end position="31"/>
    </location>
</feature>
<organism evidence="2 3">
    <name type="scientific">Saltatorellus ferox</name>
    <dbReference type="NCBI Taxonomy" id="2528018"/>
    <lineage>
        <taxon>Bacteria</taxon>
        <taxon>Pseudomonadati</taxon>
        <taxon>Planctomycetota</taxon>
        <taxon>Planctomycetia</taxon>
        <taxon>Planctomycetia incertae sedis</taxon>
        <taxon>Saltatorellus</taxon>
    </lineage>
</organism>
<keyword evidence="3" id="KW-1185">Reference proteome</keyword>
<evidence type="ECO:0000313" key="3">
    <source>
        <dbReference type="Proteomes" id="UP000320390"/>
    </source>
</evidence>
<feature type="transmembrane region" description="Helical" evidence="1">
    <location>
        <begin position="115"/>
        <end position="131"/>
    </location>
</feature>
<name>A0A518ENX2_9BACT</name>
<sequence length="181" mass="18970">MGDEEEQTALTAALIKLVLLAAVVTAPIFLFGEGFEPKYLWRVAASNGACVLLCLGLLALLKRGRTALAAGTLVYGLLALVGTLAWSNGEPVHVNVINFTLVAVLASVIAARRDLLAVGAISAALMVGIAWKQPAGQLTGEALEEARFESIVQFLPTFCVVIGVLWIGRRARGPATDSSIS</sequence>
<dbReference type="Proteomes" id="UP000320390">
    <property type="component" value="Chromosome"/>
</dbReference>
<evidence type="ECO:0000313" key="2">
    <source>
        <dbReference type="EMBL" id="QDV05784.1"/>
    </source>
</evidence>
<protein>
    <submittedName>
        <fullName evidence="2">Uncharacterized protein</fullName>
    </submittedName>
</protein>
<feature type="transmembrane region" description="Helical" evidence="1">
    <location>
        <begin position="68"/>
        <end position="86"/>
    </location>
</feature>
<dbReference type="EMBL" id="CP036434">
    <property type="protein sequence ID" value="QDV05784.1"/>
    <property type="molecule type" value="Genomic_DNA"/>
</dbReference>